<organism evidence="2 3">
    <name type="scientific">Lentinus brumalis</name>
    <dbReference type="NCBI Taxonomy" id="2498619"/>
    <lineage>
        <taxon>Eukaryota</taxon>
        <taxon>Fungi</taxon>
        <taxon>Dikarya</taxon>
        <taxon>Basidiomycota</taxon>
        <taxon>Agaricomycotina</taxon>
        <taxon>Agaricomycetes</taxon>
        <taxon>Polyporales</taxon>
        <taxon>Polyporaceae</taxon>
        <taxon>Lentinus</taxon>
    </lineage>
</organism>
<dbReference type="Pfam" id="PF09796">
    <property type="entry name" value="QCR10"/>
    <property type="match status" value="1"/>
</dbReference>
<dbReference type="PANTHER" id="PTHR28254">
    <property type="entry name" value="CYTOCHROME B-C1 COMPLEX SUBUNIT 10"/>
    <property type="match status" value="1"/>
</dbReference>
<dbReference type="PANTHER" id="PTHR28254:SF1">
    <property type="entry name" value="CYTOCHROME B-C1 COMPLEX SUBUNIT 10, MITOCHONDRIAL"/>
    <property type="match status" value="1"/>
</dbReference>
<keyword evidence="1" id="KW-1133">Transmembrane helix</keyword>
<keyword evidence="3" id="KW-1185">Reference proteome</keyword>
<dbReference type="STRING" id="139420.A0A371DWN6"/>
<dbReference type="GO" id="GO:0005739">
    <property type="term" value="C:mitochondrion"/>
    <property type="evidence" value="ECO:0007669"/>
    <property type="project" value="GOC"/>
</dbReference>
<protein>
    <submittedName>
        <fullName evidence="2">Uncharacterized protein</fullName>
    </submittedName>
</protein>
<dbReference type="AlphaFoldDB" id="A0A371DWN6"/>
<dbReference type="Proteomes" id="UP000256964">
    <property type="component" value="Unassembled WGS sequence"/>
</dbReference>
<dbReference type="InterPro" id="IPR019182">
    <property type="entry name" value="Cytochrome_b-c1_su10_fun"/>
</dbReference>
<accession>A0A371DWN6</accession>
<name>A0A371DWN6_9APHY</name>
<dbReference type="GO" id="GO:0006122">
    <property type="term" value="P:mitochondrial electron transport, ubiquinol to cytochrome c"/>
    <property type="evidence" value="ECO:0007669"/>
    <property type="project" value="InterPro"/>
</dbReference>
<keyword evidence="1" id="KW-0472">Membrane</keyword>
<evidence type="ECO:0000313" key="2">
    <source>
        <dbReference type="EMBL" id="RDX56898.1"/>
    </source>
</evidence>
<gene>
    <name evidence="2" type="ORF">OH76DRAFT_1396054</name>
</gene>
<evidence type="ECO:0000256" key="1">
    <source>
        <dbReference type="SAM" id="Phobius"/>
    </source>
</evidence>
<dbReference type="EMBL" id="KZ857380">
    <property type="protein sequence ID" value="RDX56898.1"/>
    <property type="molecule type" value="Genomic_DNA"/>
</dbReference>
<feature type="transmembrane region" description="Helical" evidence="1">
    <location>
        <begin position="27"/>
        <end position="48"/>
    </location>
</feature>
<sequence>MPSRVQFHPVPPQKPVIKALRAWTPSLGLWGAGAGVAALYLLSVTPLVKRGFLTKLPVIGGYWEDKTPACDKPF</sequence>
<keyword evidence="1" id="KW-0812">Transmembrane</keyword>
<reference evidence="2 3" key="1">
    <citation type="journal article" date="2018" name="Biotechnol. Biofuels">
        <title>Integrative visual omics of the white-rot fungus Polyporus brumalis exposes the biotechnological potential of its oxidative enzymes for delignifying raw plant biomass.</title>
        <authorList>
            <person name="Miyauchi S."/>
            <person name="Rancon A."/>
            <person name="Drula E."/>
            <person name="Hage H."/>
            <person name="Chaduli D."/>
            <person name="Favel A."/>
            <person name="Grisel S."/>
            <person name="Henrissat B."/>
            <person name="Herpoel-Gimbert I."/>
            <person name="Ruiz-Duenas F.J."/>
            <person name="Chevret D."/>
            <person name="Hainaut M."/>
            <person name="Lin J."/>
            <person name="Wang M."/>
            <person name="Pangilinan J."/>
            <person name="Lipzen A."/>
            <person name="Lesage-Meessen L."/>
            <person name="Navarro D."/>
            <person name="Riley R."/>
            <person name="Grigoriev I.V."/>
            <person name="Zhou S."/>
            <person name="Raouche S."/>
            <person name="Rosso M.N."/>
        </authorList>
    </citation>
    <scope>NUCLEOTIDE SEQUENCE [LARGE SCALE GENOMIC DNA]</scope>
    <source>
        <strain evidence="2 3">BRFM 1820</strain>
    </source>
</reference>
<proteinExistence type="predicted"/>
<evidence type="ECO:0000313" key="3">
    <source>
        <dbReference type="Proteomes" id="UP000256964"/>
    </source>
</evidence>
<dbReference type="OrthoDB" id="2391627at2759"/>